<evidence type="ECO:0000313" key="5">
    <source>
        <dbReference type="EnsemblMetazoa" id="G23799.2:cds"/>
    </source>
</evidence>
<keyword evidence="4" id="KW-0472">Membrane</keyword>
<dbReference type="FunFam" id="3.90.226.10:FF:000049">
    <property type="entry name" value="Enoyl-CoA delta isomerase 3"/>
    <property type="match status" value="1"/>
</dbReference>
<dbReference type="InterPro" id="IPR001753">
    <property type="entry name" value="Enoyl-CoA_hydra/iso"/>
</dbReference>
<organism evidence="5 6">
    <name type="scientific">Magallana gigas</name>
    <name type="common">Pacific oyster</name>
    <name type="synonym">Crassostrea gigas</name>
    <dbReference type="NCBI Taxonomy" id="29159"/>
    <lineage>
        <taxon>Eukaryota</taxon>
        <taxon>Metazoa</taxon>
        <taxon>Spiralia</taxon>
        <taxon>Lophotrochozoa</taxon>
        <taxon>Mollusca</taxon>
        <taxon>Bivalvia</taxon>
        <taxon>Autobranchia</taxon>
        <taxon>Pteriomorphia</taxon>
        <taxon>Ostreida</taxon>
        <taxon>Ostreoidea</taxon>
        <taxon>Ostreidae</taxon>
        <taxon>Magallana</taxon>
    </lineage>
</organism>
<sequence>MGITVDFHEDGCAIITMRNGQNRWNPTSLKQFKEALDEVERKDSVKILVTTGVGKFYSNGIDLDYLKAHESEREQFSNDLVELFWRLMYFPLPTVAAINGHCFAGGAFFALCHDYRVMRSDRGWISLNEVLIHLRITGPFRDVLQHKMNAEALRESTIFAKRITGPEAVRLKMVDATAAESDLISKSKSVGFEALGSNVIQRVDLHNMKKDLFPRSDVHRKSNL</sequence>
<feature type="transmembrane region" description="Helical" evidence="4">
    <location>
        <begin position="88"/>
        <end position="112"/>
    </location>
</feature>
<comment type="catalytic activity">
    <reaction evidence="2">
        <text>a (3E)-enoyl-CoA = a 4-saturated (2E)-enoyl-CoA</text>
        <dbReference type="Rhea" id="RHEA:45228"/>
        <dbReference type="ChEBI" id="CHEBI:58521"/>
        <dbReference type="ChEBI" id="CHEBI:85097"/>
        <dbReference type="EC" id="5.3.3.8"/>
    </reaction>
</comment>
<keyword evidence="4" id="KW-1133">Transmembrane helix</keyword>
<comment type="catalytic activity">
    <reaction evidence="1">
        <text>a (3Z)-enoyl-CoA = a 4-saturated (2E)-enoyl-CoA</text>
        <dbReference type="Rhea" id="RHEA:45900"/>
        <dbReference type="ChEBI" id="CHEBI:85097"/>
        <dbReference type="ChEBI" id="CHEBI:85489"/>
        <dbReference type="EC" id="5.3.3.8"/>
    </reaction>
</comment>
<dbReference type="OrthoDB" id="1696280at2759"/>
<evidence type="ECO:0000313" key="6">
    <source>
        <dbReference type="Proteomes" id="UP000005408"/>
    </source>
</evidence>
<evidence type="ECO:0000256" key="3">
    <source>
        <dbReference type="ARBA" id="ARBA00023098"/>
    </source>
</evidence>
<dbReference type="PANTHER" id="PTHR11941:SF75">
    <property type="entry name" value="ENOYL-COA HYDRATASE_ISOMERASE FAMILY PROTEIN"/>
    <property type="match status" value="1"/>
</dbReference>
<dbReference type="Proteomes" id="UP000005408">
    <property type="component" value="Unassembled WGS sequence"/>
</dbReference>
<proteinExistence type="predicted"/>
<dbReference type="PANTHER" id="PTHR11941">
    <property type="entry name" value="ENOYL-COA HYDRATASE-RELATED"/>
    <property type="match status" value="1"/>
</dbReference>
<dbReference type="Pfam" id="PF00378">
    <property type="entry name" value="ECH_1"/>
    <property type="match status" value="1"/>
</dbReference>
<dbReference type="GO" id="GO:0006635">
    <property type="term" value="P:fatty acid beta-oxidation"/>
    <property type="evidence" value="ECO:0007669"/>
    <property type="project" value="TreeGrafter"/>
</dbReference>
<dbReference type="CDD" id="cd06558">
    <property type="entry name" value="crotonase-like"/>
    <property type="match status" value="1"/>
</dbReference>
<protein>
    <submittedName>
        <fullName evidence="5">Uncharacterized protein</fullName>
    </submittedName>
</protein>
<dbReference type="EnsemblMetazoa" id="G23799.2">
    <property type="protein sequence ID" value="G23799.2:cds"/>
    <property type="gene ID" value="G23799"/>
</dbReference>
<evidence type="ECO:0000256" key="1">
    <source>
        <dbReference type="ARBA" id="ARBA00000452"/>
    </source>
</evidence>
<keyword evidence="6" id="KW-1185">Reference proteome</keyword>
<dbReference type="AlphaFoldDB" id="A0A8W8KGK4"/>
<evidence type="ECO:0000256" key="4">
    <source>
        <dbReference type="SAM" id="Phobius"/>
    </source>
</evidence>
<reference evidence="5" key="1">
    <citation type="submission" date="2022-08" db="UniProtKB">
        <authorList>
            <consortium name="EnsemblMetazoa"/>
        </authorList>
    </citation>
    <scope>IDENTIFICATION</scope>
    <source>
        <strain evidence="5">05x7-T-G4-1.051#20</strain>
    </source>
</reference>
<evidence type="ECO:0000256" key="2">
    <source>
        <dbReference type="ARBA" id="ARBA00000765"/>
    </source>
</evidence>
<dbReference type="Gene3D" id="3.90.226.10">
    <property type="entry name" value="2-enoyl-CoA Hydratase, Chain A, domain 1"/>
    <property type="match status" value="1"/>
</dbReference>
<name>A0A8W8KGK4_MAGGI</name>
<keyword evidence="4" id="KW-0812">Transmembrane</keyword>
<dbReference type="SUPFAM" id="SSF52096">
    <property type="entry name" value="ClpP/crotonase"/>
    <property type="match status" value="1"/>
</dbReference>
<accession>A0A8W8KGK4</accession>
<dbReference type="OMA" id="ELITYHA"/>
<dbReference type="GO" id="GO:0004165">
    <property type="term" value="F:delta(3)-delta(2)-enoyl-CoA isomerase activity"/>
    <property type="evidence" value="ECO:0007669"/>
    <property type="project" value="UniProtKB-EC"/>
</dbReference>
<keyword evidence="3" id="KW-0443">Lipid metabolism</keyword>
<dbReference type="GO" id="GO:0005777">
    <property type="term" value="C:peroxisome"/>
    <property type="evidence" value="ECO:0007669"/>
    <property type="project" value="TreeGrafter"/>
</dbReference>
<dbReference type="InterPro" id="IPR029045">
    <property type="entry name" value="ClpP/crotonase-like_dom_sf"/>
</dbReference>